<name>A0A2W5MGK2_ANCNO</name>
<evidence type="ECO:0000256" key="2">
    <source>
        <dbReference type="RuleBase" id="RU004328"/>
    </source>
</evidence>
<dbReference type="Gene3D" id="3.90.730.10">
    <property type="entry name" value="Ribonuclease T2-like"/>
    <property type="match status" value="1"/>
</dbReference>
<dbReference type="SUPFAM" id="SSF55895">
    <property type="entry name" value="Ribonuclease Rh-like"/>
    <property type="match status" value="1"/>
</dbReference>
<comment type="similarity">
    <text evidence="1 2">Belongs to the RNase T2 family.</text>
</comment>
<dbReference type="GO" id="GO:0003723">
    <property type="term" value="F:RNA binding"/>
    <property type="evidence" value="ECO:0007669"/>
    <property type="project" value="InterPro"/>
</dbReference>
<dbReference type="AlphaFoldDB" id="A0A2W5MGK2"/>
<dbReference type="PANTHER" id="PTHR11240">
    <property type="entry name" value="RIBONUCLEASE T2"/>
    <property type="match status" value="1"/>
</dbReference>
<accession>A0A2W5MGK2</accession>
<dbReference type="Pfam" id="PF00445">
    <property type="entry name" value="Ribonuclease_T2"/>
    <property type="match status" value="1"/>
</dbReference>
<evidence type="ECO:0000313" key="4">
    <source>
        <dbReference type="Proteomes" id="UP000249577"/>
    </source>
</evidence>
<dbReference type="GO" id="GO:0033897">
    <property type="term" value="F:ribonuclease T2 activity"/>
    <property type="evidence" value="ECO:0007669"/>
    <property type="project" value="InterPro"/>
</dbReference>
<evidence type="ECO:0000256" key="1">
    <source>
        <dbReference type="ARBA" id="ARBA00007469"/>
    </source>
</evidence>
<evidence type="ECO:0000313" key="3">
    <source>
        <dbReference type="EMBL" id="PZQ19017.1"/>
    </source>
</evidence>
<dbReference type="CDD" id="cd01062">
    <property type="entry name" value="RNase_T2_prok"/>
    <property type="match status" value="1"/>
</dbReference>
<dbReference type="EMBL" id="QFPN01000001">
    <property type="protein sequence ID" value="PZQ19017.1"/>
    <property type="molecule type" value="Genomic_DNA"/>
</dbReference>
<proteinExistence type="inferred from homology"/>
<dbReference type="InterPro" id="IPR036430">
    <property type="entry name" value="RNase_T2-like_sf"/>
</dbReference>
<dbReference type="InterPro" id="IPR033130">
    <property type="entry name" value="RNase_T2_His_AS_2"/>
</dbReference>
<sequence>MVRERARPPSFLRAGLQDGAPVRAGAFRSWRWVAAAISALALCSPAAAQYRGGQAGDFDFYVLSLSWSPSYCASRSRPDETQCGMGKRFGFVVHGLWPQYERGFPSDCRVTGRNPTRAQVDAMLDIMPSPGLVRHQWRKHGTCSGLDPRSYFDAVRAAAGRVAVPEGLKNLDQERDVSPAEIERAFIDANPGLKPAGIAVGCVGGDLQEVRICMSKNLSFRPCAEVDRRACRASRVSMPAPGSQ</sequence>
<dbReference type="PROSITE" id="PS00531">
    <property type="entry name" value="RNASE_T2_2"/>
    <property type="match status" value="1"/>
</dbReference>
<comment type="caution">
    <text evidence="3">The sequence shown here is derived from an EMBL/GenBank/DDBJ whole genome shotgun (WGS) entry which is preliminary data.</text>
</comment>
<dbReference type="PROSITE" id="PS00530">
    <property type="entry name" value="RNASE_T2_1"/>
    <property type="match status" value="1"/>
</dbReference>
<dbReference type="InterPro" id="IPR001568">
    <property type="entry name" value="RNase_T2-like"/>
</dbReference>
<reference evidence="3 4" key="1">
    <citation type="submission" date="2017-08" db="EMBL/GenBank/DDBJ databases">
        <title>Infants hospitalized years apart are colonized by the same room-sourced microbial strains.</title>
        <authorList>
            <person name="Brooks B."/>
            <person name="Olm M.R."/>
            <person name="Firek B.A."/>
            <person name="Baker R."/>
            <person name="Thomas B.C."/>
            <person name="Morowitz M.J."/>
            <person name="Banfield J.F."/>
        </authorList>
    </citation>
    <scope>NUCLEOTIDE SEQUENCE [LARGE SCALE GENOMIC DNA]</scope>
    <source>
        <strain evidence="3">S2_005_003_R2_43</strain>
    </source>
</reference>
<organism evidence="3 4">
    <name type="scientific">Ancylobacter novellus</name>
    <name type="common">Thiobacillus novellus</name>
    <dbReference type="NCBI Taxonomy" id="921"/>
    <lineage>
        <taxon>Bacteria</taxon>
        <taxon>Pseudomonadati</taxon>
        <taxon>Pseudomonadota</taxon>
        <taxon>Alphaproteobacteria</taxon>
        <taxon>Hyphomicrobiales</taxon>
        <taxon>Xanthobacteraceae</taxon>
        <taxon>Ancylobacter</taxon>
    </lineage>
</organism>
<dbReference type="Proteomes" id="UP000249577">
    <property type="component" value="Unassembled WGS sequence"/>
</dbReference>
<dbReference type="GO" id="GO:0006401">
    <property type="term" value="P:RNA catabolic process"/>
    <property type="evidence" value="ECO:0007669"/>
    <property type="project" value="TreeGrafter"/>
</dbReference>
<dbReference type="InterPro" id="IPR018188">
    <property type="entry name" value="RNase_T2_His_AS_1"/>
</dbReference>
<gene>
    <name evidence="3" type="ORF">DI565_01055</name>
</gene>
<dbReference type="PANTHER" id="PTHR11240:SF22">
    <property type="entry name" value="RIBONUCLEASE T2"/>
    <property type="match status" value="1"/>
</dbReference>
<dbReference type="InterPro" id="IPR039378">
    <property type="entry name" value="RNase_T2_prok"/>
</dbReference>
<protein>
    <submittedName>
        <fullName evidence="3">Ribonuclease T</fullName>
    </submittedName>
</protein>